<dbReference type="Gene3D" id="1.10.1020.10">
    <property type="entry name" value="Adenine-specific Methyltransferase, Domain 2"/>
    <property type="match status" value="1"/>
</dbReference>
<dbReference type="PROSITE" id="PS00092">
    <property type="entry name" value="N6_MTASE"/>
    <property type="match status" value="1"/>
</dbReference>
<comment type="similarity">
    <text evidence="1 8">Belongs to the N(4)/N(6)-methyltransferase family.</text>
</comment>
<keyword evidence="4 8" id="KW-0808">Transferase</keyword>
<dbReference type="InterPro" id="IPR029063">
    <property type="entry name" value="SAM-dependent_MTases_sf"/>
</dbReference>
<dbReference type="Proteomes" id="UP000018840">
    <property type="component" value="Unassembled WGS sequence"/>
</dbReference>
<dbReference type="EC" id="2.1.1.72" evidence="2 8"/>
<dbReference type="PIRSF" id="PIRSF000398">
    <property type="entry name" value="M_m6A_EcoRV"/>
    <property type="match status" value="1"/>
</dbReference>
<dbReference type="GO" id="GO:0006298">
    <property type="term" value="P:mismatch repair"/>
    <property type="evidence" value="ECO:0007669"/>
    <property type="project" value="TreeGrafter"/>
</dbReference>
<dbReference type="PATRIC" id="fig|1403945.3.peg.898"/>
<evidence type="ECO:0000313" key="9">
    <source>
        <dbReference type="EMBL" id="ETI86241.1"/>
    </source>
</evidence>
<evidence type="ECO:0000256" key="3">
    <source>
        <dbReference type="ARBA" id="ARBA00022603"/>
    </source>
</evidence>
<dbReference type="InterPro" id="IPR023095">
    <property type="entry name" value="Ade_MeTrfase_dom_2"/>
</dbReference>
<keyword evidence="3 8" id="KW-0489">Methyltransferase</keyword>
<proteinExistence type="inferred from homology"/>
<dbReference type="AlphaFoldDB" id="W1TXS8"/>
<dbReference type="GO" id="GO:0043565">
    <property type="term" value="F:sequence-specific DNA binding"/>
    <property type="evidence" value="ECO:0007669"/>
    <property type="project" value="TreeGrafter"/>
</dbReference>
<reference evidence="9 10" key="1">
    <citation type="submission" date="2013-12" db="EMBL/GenBank/DDBJ databases">
        <title>A Varibaculum cambriense genome reconstructed from a premature infant gut community with otherwise low bacterial novelty that shifts toward anaerobic metabolism during the third week of life.</title>
        <authorList>
            <person name="Brown C.T."/>
            <person name="Sharon I."/>
            <person name="Thomas B.C."/>
            <person name="Castelle C.J."/>
            <person name="Morowitz M.J."/>
            <person name="Banfield J.F."/>
        </authorList>
    </citation>
    <scope>NUCLEOTIDE SEQUENCE [LARGE SCALE GENOMIC DNA]</scope>
    <source>
        <strain evidence="10">DORA_17_25</strain>
    </source>
</reference>
<protein>
    <recommendedName>
        <fullName evidence="2 8">Site-specific DNA-methyltransferase (adenine-specific)</fullName>
        <ecNumber evidence="2 8">2.1.1.72</ecNumber>
    </recommendedName>
</protein>
<dbReference type="NCBIfam" id="TIGR00571">
    <property type="entry name" value="dam"/>
    <property type="match status" value="1"/>
</dbReference>
<dbReference type="Gene3D" id="3.40.50.150">
    <property type="entry name" value="Vaccinia Virus protein VP39"/>
    <property type="match status" value="1"/>
</dbReference>
<evidence type="ECO:0000313" key="10">
    <source>
        <dbReference type="Proteomes" id="UP000018840"/>
    </source>
</evidence>
<dbReference type="InterPro" id="IPR012263">
    <property type="entry name" value="M_m6A_EcoRV"/>
</dbReference>
<name>W1TXS8_9FIRM</name>
<feature type="binding site" evidence="7">
    <location>
        <position position="17"/>
    </location>
    <ligand>
        <name>S-adenosyl-L-methionine</name>
        <dbReference type="ChEBI" id="CHEBI:59789"/>
    </ligand>
</feature>
<dbReference type="PANTHER" id="PTHR30481">
    <property type="entry name" value="DNA ADENINE METHYLASE"/>
    <property type="match status" value="1"/>
</dbReference>
<dbReference type="PRINTS" id="PR00505">
    <property type="entry name" value="D12N6MTFRASE"/>
</dbReference>
<dbReference type="InterPro" id="IPR002052">
    <property type="entry name" value="DNA_methylase_N6_adenine_CS"/>
</dbReference>
<evidence type="ECO:0000256" key="2">
    <source>
        <dbReference type="ARBA" id="ARBA00011900"/>
    </source>
</evidence>
<dbReference type="RefSeq" id="WP_024048745.1">
    <property type="nucleotide sequence ID" value="NZ_AZMC01000320.1"/>
</dbReference>
<feature type="binding site" evidence="7">
    <location>
        <position position="13"/>
    </location>
    <ligand>
        <name>S-adenosyl-L-methionine</name>
        <dbReference type="ChEBI" id="CHEBI:59789"/>
    </ligand>
</feature>
<evidence type="ECO:0000256" key="4">
    <source>
        <dbReference type="ARBA" id="ARBA00022679"/>
    </source>
</evidence>
<dbReference type="PANTHER" id="PTHR30481:SF3">
    <property type="entry name" value="DNA ADENINE METHYLASE"/>
    <property type="match status" value="1"/>
</dbReference>
<evidence type="ECO:0000256" key="7">
    <source>
        <dbReference type="PIRSR" id="PIRSR000398-1"/>
    </source>
</evidence>
<feature type="binding site" evidence="7">
    <location>
        <position position="190"/>
    </location>
    <ligand>
        <name>S-adenosyl-L-methionine</name>
        <dbReference type="ChEBI" id="CHEBI:59789"/>
    </ligand>
</feature>
<keyword evidence="5 8" id="KW-0949">S-adenosyl-L-methionine</keyword>
<comment type="caution">
    <text evidence="9">The sequence shown here is derived from an EMBL/GenBank/DDBJ whole genome shotgun (WGS) entry which is preliminary data.</text>
</comment>
<dbReference type="SUPFAM" id="SSF53335">
    <property type="entry name" value="S-adenosyl-L-methionine-dependent methyltransferases"/>
    <property type="match status" value="1"/>
</dbReference>
<evidence type="ECO:0000256" key="1">
    <source>
        <dbReference type="ARBA" id="ARBA00006594"/>
    </source>
</evidence>
<dbReference type="Pfam" id="PF02086">
    <property type="entry name" value="MethyltransfD12"/>
    <property type="match status" value="1"/>
</dbReference>
<dbReference type="GO" id="GO:0032259">
    <property type="term" value="P:methylation"/>
    <property type="evidence" value="ECO:0007669"/>
    <property type="project" value="UniProtKB-KW"/>
</dbReference>
<feature type="binding site" evidence="7">
    <location>
        <position position="58"/>
    </location>
    <ligand>
        <name>S-adenosyl-L-methionine</name>
        <dbReference type="ChEBI" id="CHEBI:59789"/>
    </ligand>
</feature>
<accession>W1TXS8</accession>
<evidence type="ECO:0000256" key="8">
    <source>
        <dbReference type="RuleBase" id="RU361257"/>
    </source>
</evidence>
<dbReference type="GO" id="GO:0009307">
    <property type="term" value="P:DNA restriction-modification system"/>
    <property type="evidence" value="ECO:0007669"/>
    <property type="project" value="InterPro"/>
</dbReference>
<sequence length="279" mass="32243">MSKNVILTPILKWVGGKRQLLSEICPLIPKKITTYVEPFVGGGAVLFELQPKRAIINDFNKELINTYKVVKEEPHKLLELLETHDKNNCEDYYYEIRSLDRSDNFEKMSNIEKAARIIYLNKTCFNGLYRVNQAGQFNSPYGRYKNPNIINRPAVLAMSNYFNNNDIKIMQGDYREVLKDLTKGTFVYFDPPYLPISTSSSFTGYTEGGFDEKEQIELKKECDKLSAKGIKFMLSNSDHPTIRELYKNYNITTVQARRAINSKGNKRGEIKEVLVQNYD</sequence>
<evidence type="ECO:0000256" key="5">
    <source>
        <dbReference type="ARBA" id="ARBA00022691"/>
    </source>
</evidence>
<organism evidence="9 10">
    <name type="scientific">Negativicoccus succinicivorans DORA_17_25</name>
    <dbReference type="NCBI Taxonomy" id="1403945"/>
    <lineage>
        <taxon>Bacteria</taxon>
        <taxon>Bacillati</taxon>
        <taxon>Bacillota</taxon>
        <taxon>Negativicutes</taxon>
        <taxon>Veillonellales</taxon>
        <taxon>Veillonellaceae</taxon>
        <taxon>Negativicoccus</taxon>
    </lineage>
</organism>
<comment type="catalytic activity">
    <reaction evidence="6 8">
        <text>a 2'-deoxyadenosine in DNA + S-adenosyl-L-methionine = an N(6)-methyl-2'-deoxyadenosine in DNA + S-adenosyl-L-homocysteine + H(+)</text>
        <dbReference type="Rhea" id="RHEA:15197"/>
        <dbReference type="Rhea" id="RHEA-COMP:12418"/>
        <dbReference type="Rhea" id="RHEA-COMP:12419"/>
        <dbReference type="ChEBI" id="CHEBI:15378"/>
        <dbReference type="ChEBI" id="CHEBI:57856"/>
        <dbReference type="ChEBI" id="CHEBI:59789"/>
        <dbReference type="ChEBI" id="CHEBI:90615"/>
        <dbReference type="ChEBI" id="CHEBI:90616"/>
        <dbReference type="EC" id="2.1.1.72"/>
    </reaction>
</comment>
<dbReference type="GO" id="GO:1904047">
    <property type="term" value="F:S-adenosyl-L-methionine binding"/>
    <property type="evidence" value="ECO:0007669"/>
    <property type="project" value="TreeGrafter"/>
</dbReference>
<dbReference type="InterPro" id="IPR012327">
    <property type="entry name" value="MeTrfase_D12"/>
</dbReference>
<dbReference type="GO" id="GO:0009007">
    <property type="term" value="F:site-specific DNA-methyltransferase (adenine-specific) activity"/>
    <property type="evidence" value="ECO:0007669"/>
    <property type="project" value="UniProtKB-UniRule"/>
</dbReference>
<dbReference type="EMBL" id="AZMC01000320">
    <property type="protein sequence ID" value="ETI86241.1"/>
    <property type="molecule type" value="Genomic_DNA"/>
</dbReference>
<gene>
    <name evidence="9" type="ORF">Q612_NSC00320G0007</name>
</gene>
<evidence type="ECO:0000256" key="6">
    <source>
        <dbReference type="ARBA" id="ARBA00047942"/>
    </source>
</evidence>